<accession>A0ABY0H4X5</accession>
<protein>
    <submittedName>
        <fullName evidence="2">Uncharacterized protein</fullName>
    </submittedName>
</protein>
<feature type="compositionally biased region" description="Low complexity" evidence="1">
    <location>
        <begin position="139"/>
        <end position="157"/>
    </location>
</feature>
<dbReference type="EMBL" id="QJNS01000241">
    <property type="protein sequence ID" value="RYO81767.1"/>
    <property type="molecule type" value="Genomic_DNA"/>
</dbReference>
<gene>
    <name evidence="2" type="ORF">DL762_006956</name>
</gene>
<feature type="compositionally biased region" description="Basic and acidic residues" evidence="1">
    <location>
        <begin position="32"/>
        <end position="46"/>
    </location>
</feature>
<reference evidence="2 3" key="1">
    <citation type="submission" date="2018-06" db="EMBL/GenBank/DDBJ databases">
        <title>Complete Genomes of Monosporascus.</title>
        <authorList>
            <person name="Robinson A.J."/>
            <person name="Natvig D.O."/>
        </authorList>
    </citation>
    <scope>NUCLEOTIDE SEQUENCE [LARGE SCALE GENOMIC DNA]</scope>
    <source>
        <strain evidence="2 3">CBS 609.92</strain>
    </source>
</reference>
<organism evidence="2 3">
    <name type="scientific">Monosporascus cannonballus</name>
    <dbReference type="NCBI Taxonomy" id="155416"/>
    <lineage>
        <taxon>Eukaryota</taxon>
        <taxon>Fungi</taxon>
        <taxon>Dikarya</taxon>
        <taxon>Ascomycota</taxon>
        <taxon>Pezizomycotina</taxon>
        <taxon>Sordariomycetes</taxon>
        <taxon>Xylariomycetidae</taxon>
        <taxon>Xylariales</taxon>
        <taxon>Xylariales incertae sedis</taxon>
        <taxon>Monosporascus</taxon>
    </lineage>
</organism>
<keyword evidence="3" id="KW-1185">Reference proteome</keyword>
<evidence type="ECO:0000256" key="1">
    <source>
        <dbReference type="SAM" id="MobiDB-lite"/>
    </source>
</evidence>
<name>A0ABY0H4X5_9PEZI</name>
<dbReference type="Proteomes" id="UP000294003">
    <property type="component" value="Unassembled WGS sequence"/>
</dbReference>
<proteinExistence type="predicted"/>
<evidence type="ECO:0000313" key="2">
    <source>
        <dbReference type="EMBL" id="RYO81767.1"/>
    </source>
</evidence>
<feature type="region of interest" description="Disordered" evidence="1">
    <location>
        <begin position="137"/>
        <end position="171"/>
    </location>
</feature>
<feature type="region of interest" description="Disordered" evidence="1">
    <location>
        <begin position="27"/>
        <end position="60"/>
    </location>
</feature>
<comment type="caution">
    <text evidence="2">The sequence shown here is derived from an EMBL/GenBank/DDBJ whole genome shotgun (WGS) entry which is preliminary data.</text>
</comment>
<sequence length="186" mass="20539">MSLLRRAYYKTAQFLLISGVSFTRRANRSHSRPSDDLLKQKGEQHKAGRTPPCKGQGLRRASDGVNRLFGAEKWPEPLATREAFGCCMANMLIDAYGARTLYSNYVTDMVFDYEHSYHMVIPGFENLIGKEDIDPHTVRTPAGAAGRLRRPATGTTRAMRRPSGSSRATNSAACWPCSGGASRPDL</sequence>
<evidence type="ECO:0000313" key="3">
    <source>
        <dbReference type="Proteomes" id="UP000294003"/>
    </source>
</evidence>